<dbReference type="Gene3D" id="3.30.565.10">
    <property type="entry name" value="Histidine kinase-like ATPase, C-terminal domain"/>
    <property type="match status" value="1"/>
</dbReference>
<reference evidence="1 2" key="1">
    <citation type="submission" date="2020-08" db="EMBL/GenBank/DDBJ databases">
        <title>Sequencing the genomes of 1000 actinobacteria strains.</title>
        <authorList>
            <person name="Klenk H.-P."/>
        </authorList>
    </citation>
    <scope>NUCLEOTIDE SEQUENCE [LARGE SCALE GENOMIC DNA]</scope>
    <source>
        <strain evidence="1 2">DSM 45859</strain>
    </source>
</reference>
<dbReference type="Proteomes" id="UP000581769">
    <property type="component" value="Unassembled WGS sequence"/>
</dbReference>
<name>A0A840IS36_9PSEU</name>
<comment type="caution">
    <text evidence="1">The sequence shown here is derived from an EMBL/GenBank/DDBJ whole genome shotgun (WGS) entry which is preliminary data.</text>
</comment>
<proteinExistence type="predicted"/>
<dbReference type="EMBL" id="JACHMG010000001">
    <property type="protein sequence ID" value="MBB4684255.1"/>
    <property type="molecule type" value="Genomic_DNA"/>
</dbReference>
<sequence length="128" mass="13322">MADQSPPAAATAVFAGADTAPAARTTLQAMLAQVAGPFVADATLLLDELLTDASRDGAVCRDLRLGVLAGPARLRIEVTRTEPARPVTGPSSPERGWGRLLLEDLASDWSSDTDGALATTWVELRLPG</sequence>
<protein>
    <recommendedName>
        <fullName evidence="3">Histidine kinase/HSP90-like ATPase domain-containing protein</fullName>
    </recommendedName>
</protein>
<keyword evidence="2" id="KW-1185">Reference proteome</keyword>
<dbReference type="PANTHER" id="PTHR35526">
    <property type="entry name" value="ANTI-SIGMA-F FACTOR RSBW-RELATED"/>
    <property type="match status" value="1"/>
</dbReference>
<dbReference type="InterPro" id="IPR036890">
    <property type="entry name" value="HATPase_C_sf"/>
</dbReference>
<dbReference type="InterPro" id="IPR050267">
    <property type="entry name" value="Anti-sigma-factor_SerPK"/>
</dbReference>
<dbReference type="PANTHER" id="PTHR35526:SF3">
    <property type="entry name" value="ANTI-SIGMA-F FACTOR RSBW"/>
    <property type="match status" value="1"/>
</dbReference>
<evidence type="ECO:0000313" key="2">
    <source>
        <dbReference type="Proteomes" id="UP000581769"/>
    </source>
</evidence>
<accession>A0A840IS36</accession>
<evidence type="ECO:0008006" key="3">
    <source>
        <dbReference type="Google" id="ProtNLM"/>
    </source>
</evidence>
<gene>
    <name evidence="1" type="ORF">BJY18_001740</name>
</gene>
<dbReference type="RefSeq" id="WP_184779215.1">
    <property type="nucleotide sequence ID" value="NZ_JACHMG010000001.1"/>
</dbReference>
<dbReference type="AlphaFoldDB" id="A0A840IS36"/>
<evidence type="ECO:0000313" key="1">
    <source>
        <dbReference type="EMBL" id="MBB4684255.1"/>
    </source>
</evidence>
<organism evidence="1 2">
    <name type="scientific">Amycolatopsis jiangsuensis</name>
    <dbReference type="NCBI Taxonomy" id="1181879"/>
    <lineage>
        <taxon>Bacteria</taxon>
        <taxon>Bacillati</taxon>
        <taxon>Actinomycetota</taxon>
        <taxon>Actinomycetes</taxon>
        <taxon>Pseudonocardiales</taxon>
        <taxon>Pseudonocardiaceae</taxon>
        <taxon>Amycolatopsis</taxon>
    </lineage>
</organism>